<dbReference type="UniPathway" id="UPA00028">
    <property type="reaction ID" value="UER00005"/>
</dbReference>
<name>A0A2L0HC04_RHIFR</name>
<evidence type="ECO:0000256" key="1">
    <source>
        <dbReference type="ARBA" id="ARBA00004990"/>
    </source>
</evidence>
<proteinExistence type="inferred from homology"/>
<dbReference type="GO" id="GO:0015940">
    <property type="term" value="P:pantothenate biosynthetic process"/>
    <property type="evidence" value="ECO:0007669"/>
    <property type="project" value="UniProtKB-UniPathway"/>
</dbReference>
<protein>
    <recommendedName>
        <fullName evidence="3">pantoate--beta-alanine ligase (AMP-forming)</fullName>
        <ecNumber evidence="3">6.3.2.1</ecNumber>
    </recommendedName>
</protein>
<keyword evidence="4 10" id="KW-0436">Ligase</keyword>
<gene>
    <name evidence="10" type="ORF">NXT3_PB00318</name>
</gene>
<comment type="catalytic activity">
    <reaction evidence="8">
        <text>(R)-pantoate + beta-alanine + ATP = (R)-pantothenate + AMP + diphosphate + H(+)</text>
        <dbReference type="Rhea" id="RHEA:10912"/>
        <dbReference type="ChEBI" id="CHEBI:15378"/>
        <dbReference type="ChEBI" id="CHEBI:15980"/>
        <dbReference type="ChEBI" id="CHEBI:29032"/>
        <dbReference type="ChEBI" id="CHEBI:30616"/>
        <dbReference type="ChEBI" id="CHEBI:33019"/>
        <dbReference type="ChEBI" id="CHEBI:57966"/>
        <dbReference type="ChEBI" id="CHEBI:456215"/>
        <dbReference type="EC" id="6.3.2.1"/>
    </reaction>
</comment>
<evidence type="ECO:0000256" key="4">
    <source>
        <dbReference type="ARBA" id="ARBA00022598"/>
    </source>
</evidence>
<accession>A0A2L0HC04</accession>
<dbReference type="Pfam" id="PF02569">
    <property type="entry name" value="Pantoate_ligase"/>
    <property type="match status" value="1"/>
</dbReference>
<evidence type="ECO:0000313" key="11">
    <source>
        <dbReference type="Proteomes" id="UP000239340"/>
    </source>
</evidence>
<dbReference type="Proteomes" id="UP000239340">
    <property type="component" value="Plasmid pSfreNXT3b"/>
</dbReference>
<evidence type="ECO:0000256" key="8">
    <source>
        <dbReference type="ARBA" id="ARBA00048258"/>
    </source>
</evidence>
<evidence type="ECO:0000256" key="9">
    <source>
        <dbReference type="SAM" id="MobiDB-lite"/>
    </source>
</evidence>
<dbReference type="EMBL" id="CP024309">
    <property type="protein sequence ID" value="AUX78974.1"/>
    <property type="molecule type" value="Genomic_DNA"/>
</dbReference>
<keyword evidence="6" id="KW-0547">Nucleotide-binding</keyword>
<sequence>MQRISRRTFRGGGNGRNQAFPQTAADIAFFREKDFQQLHIVRRLVHDLDIPIKIVGCPTVRDVDGLAMSSRNMRLPAVEREIASTLPAVLFDTADQLSRGFLPHDVIPEARRRRRSAGIDYFEPRSEADLLPLDHLDNPARLLVAATLGQTRLIDNVKVIPWTEPPTAVAVQPHRFYGADLTTNSGWQQWISHSNAGTVGGAGRPFPAKLILRTIAQTREGPKNLDVNQGVKNAHQQRPPGLSTNRVLAPDFRRKSRTGTTER</sequence>
<dbReference type="Gene3D" id="3.30.1300.10">
    <property type="entry name" value="Pantoate-beta-alanine ligase, C-terminal domain"/>
    <property type="match status" value="1"/>
</dbReference>
<dbReference type="AlphaFoldDB" id="A0A2L0HC04"/>
<feature type="compositionally biased region" description="Polar residues" evidence="9">
    <location>
        <begin position="226"/>
        <end position="246"/>
    </location>
</feature>
<dbReference type="GO" id="GO:0005524">
    <property type="term" value="F:ATP binding"/>
    <property type="evidence" value="ECO:0007669"/>
    <property type="project" value="UniProtKB-KW"/>
</dbReference>
<comment type="pathway">
    <text evidence="1">Cofactor biosynthesis; (R)-pantothenate biosynthesis; (R)-pantothenate from (R)-pantoate and beta-alanine: step 1/1.</text>
</comment>
<evidence type="ECO:0000256" key="7">
    <source>
        <dbReference type="ARBA" id="ARBA00022840"/>
    </source>
</evidence>
<dbReference type="Gene3D" id="3.40.50.620">
    <property type="entry name" value="HUPs"/>
    <property type="match status" value="1"/>
</dbReference>
<geneLocation type="plasmid" evidence="11">
    <name>psfrenxt3b</name>
</geneLocation>
<dbReference type="InterPro" id="IPR003721">
    <property type="entry name" value="Pantoate_ligase"/>
</dbReference>
<dbReference type="InterPro" id="IPR042176">
    <property type="entry name" value="Pantoate_ligase_C"/>
</dbReference>
<keyword evidence="10" id="KW-0614">Plasmid</keyword>
<dbReference type="PANTHER" id="PTHR21299">
    <property type="entry name" value="CYTIDYLATE KINASE/PANTOATE-BETA-ALANINE LIGASE"/>
    <property type="match status" value="1"/>
</dbReference>
<keyword evidence="7" id="KW-0067">ATP-binding</keyword>
<evidence type="ECO:0000256" key="2">
    <source>
        <dbReference type="ARBA" id="ARBA00009256"/>
    </source>
</evidence>
<evidence type="ECO:0000256" key="6">
    <source>
        <dbReference type="ARBA" id="ARBA00022741"/>
    </source>
</evidence>
<reference evidence="10 11" key="1">
    <citation type="submission" date="2017-10" db="EMBL/GenBank/DDBJ databases">
        <title>Analysis of the genome sequences of Rhizobium populations associated to common bean (phaseolus vulgaris).</title>
        <authorList>
            <person name="Bustos P."/>
            <person name="Santamaria R.I."/>
            <person name="Miranda-Sanchez F."/>
            <person name="Perez-Carrascal O."/>
            <person name="Juarez S."/>
            <person name="Lozano L."/>
            <person name="Martinez-Flores I."/>
            <person name="Vinuesa P."/>
            <person name="Martinez-Romero E."/>
            <person name="Cevallos M.A."/>
            <person name="Romero D."/>
            <person name="Davila G."/>
            <person name="Gonzalez V."/>
        </authorList>
    </citation>
    <scope>NUCLEOTIDE SEQUENCE [LARGE SCALE GENOMIC DNA]</scope>
    <source>
        <strain evidence="10 11">NXT3</strain>
        <plasmid evidence="11">Plasmid psfrenxt3b</plasmid>
    </source>
</reference>
<organism evidence="10 11">
    <name type="scientific">Rhizobium fredii</name>
    <name type="common">Sinorhizobium fredii</name>
    <dbReference type="NCBI Taxonomy" id="380"/>
    <lineage>
        <taxon>Bacteria</taxon>
        <taxon>Pseudomonadati</taxon>
        <taxon>Pseudomonadota</taxon>
        <taxon>Alphaproteobacteria</taxon>
        <taxon>Hyphomicrobiales</taxon>
        <taxon>Rhizobiaceae</taxon>
        <taxon>Sinorhizobium/Ensifer group</taxon>
        <taxon>Sinorhizobium</taxon>
    </lineage>
</organism>
<dbReference type="InterPro" id="IPR014729">
    <property type="entry name" value="Rossmann-like_a/b/a_fold"/>
</dbReference>
<feature type="region of interest" description="Disordered" evidence="9">
    <location>
        <begin position="221"/>
        <end position="263"/>
    </location>
</feature>
<keyword evidence="5" id="KW-0566">Pantothenate biosynthesis</keyword>
<dbReference type="EC" id="6.3.2.1" evidence="3"/>
<evidence type="ECO:0000256" key="3">
    <source>
        <dbReference type="ARBA" id="ARBA00012219"/>
    </source>
</evidence>
<dbReference type="GO" id="GO:0004592">
    <property type="term" value="F:pantoate-beta-alanine ligase activity"/>
    <property type="evidence" value="ECO:0007669"/>
    <property type="project" value="UniProtKB-EC"/>
</dbReference>
<dbReference type="SUPFAM" id="SSF52374">
    <property type="entry name" value="Nucleotidylyl transferase"/>
    <property type="match status" value="1"/>
</dbReference>
<evidence type="ECO:0000256" key="5">
    <source>
        <dbReference type="ARBA" id="ARBA00022655"/>
    </source>
</evidence>
<dbReference type="PANTHER" id="PTHR21299:SF1">
    <property type="entry name" value="PANTOATE--BETA-ALANINE LIGASE"/>
    <property type="match status" value="1"/>
</dbReference>
<evidence type="ECO:0000313" key="10">
    <source>
        <dbReference type="EMBL" id="AUX78974.1"/>
    </source>
</evidence>
<dbReference type="GO" id="GO:0005829">
    <property type="term" value="C:cytosol"/>
    <property type="evidence" value="ECO:0007669"/>
    <property type="project" value="TreeGrafter"/>
</dbReference>
<comment type="similarity">
    <text evidence="2">Belongs to the pantothenate synthetase family.</text>
</comment>